<evidence type="ECO:0000313" key="1">
    <source>
        <dbReference type="EMBL" id="KXG78632.1"/>
    </source>
</evidence>
<dbReference type="Proteomes" id="UP000070456">
    <property type="component" value="Unassembled WGS sequence"/>
</dbReference>
<dbReference type="EMBL" id="LOEE01000004">
    <property type="protein sequence ID" value="KXG78632.1"/>
    <property type="molecule type" value="Genomic_DNA"/>
</dbReference>
<evidence type="ECO:0000313" key="2">
    <source>
        <dbReference type="Proteomes" id="UP000070456"/>
    </source>
</evidence>
<sequence length="86" mass="9996">MACGEHHIDFYTSKTCKRCKRLIRTSSIYGYCENCEEIMHEAYIKIKNYLQDFPAATTMEIQNELGISVKIIHHLIAEGRVSFHSK</sequence>
<accession>A0A140LDK7</accession>
<protein>
    <submittedName>
        <fullName evidence="1">Uncharacterized protein</fullName>
    </submittedName>
</protein>
<keyword evidence="2" id="KW-1185">Reference proteome</keyword>
<comment type="caution">
    <text evidence="1">The sequence shown here is derived from an EMBL/GenBank/DDBJ whole genome shotgun (WGS) entry which is preliminary data.</text>
</comment>
<dbReference type="OrthoDB" id="1954710at2"/>
<reference evidence="1 2" key="1">
    <citation type="submission" date="2015-12" db="EMBL/GenBank/DDBJ databases">
        <title>Draft genome sequence of the thermoanaerobe Thermotalea metallivorans, an isolate from the runoff channel of the Great Artesian Basin, Australia.</title>
        <authorList>
            <person name="Patel B.K."/>
        </authorList>
    </citation>
    <scope>NUCLEOTIDE SEQUENCE [LARGE SCALE GENOMIC DNA]</scope>
    <source>
        <strain evidence="1 2">B2-1</strain>
    </source>
</reference>
<proteinExistence type="predicted"/>
<organism evidence="1 2">
    <name type="scientific">Thermotalea metallivorans</name>
    <dbReference type="NCBI Taxonomy" id="520762"/>
    <lineage>
        <taxon>Bacteria</taxon>
        <taxon>Bacillati</taxon>
        <taxon>Bacillota</taxon>
        <taxon>Clostridia</taxon>
        <taxon>Peptostreptococcales</taxon>
        <taxon>Thermotaleaceae</taxon>
        <taxon>Thermotalea</taxon>
    </lineage>
</organism>
<name>A0A140LDK7_9FIRM</name>
<dbReference type="AlphaFoldDB" id="A0A140LDK7"/>
<gene>
    <name evidence="1" type="ORF">AN619_01580</name>
</gene>
<dbReference type="RefSeq" id="WP_068554121.1">
    <property type="nucleotide sequence ID" value="NZ_LOEE01000004.1"/>
</dbReference>